<dbReference type="FunFam" id="1.10.390.10:FF:000003">
    <property type="entry name" value="Leukotriene A(4) hydrolase"/>
    <property type="match status" value="1"/>
</dbReference>
<dbReference type="InterPro" id="IPR049980">
    <property type="entry name" value="LTA4H_cat"/>
</dbReference>
<dbReference type="InterPro" id="IPR042097">
    <property type="entry name" value="Aminopeptidase_N-like_N_sf"/>
</dbReference>
<dbReference type="Pfam" id="PF01433">
    <property type="entry name" value="Peptidase_M1"/>
    <property type="match status" value="1"/>
</dbReference>
<comment type="subcellular location">
    <subcellularLocation>
        <location evidence="1">Cytoplasm</location>
    </subcellularLocation>
</comment>
<dbReference type="SUPFAM" id="SSF55486">
    <property type="entry name" value="Metalloproteases ('zincins'), catalytic domain"/>
    <property type="match status" value="1"/>
</dbReference>
<dbReference type="InterPro" id="IPR027268">
    <property type="entry name" value="Peptidase_M4/M1_CTD_sf"/>
</dbReference>
<dbReference type="RefSeq" id="XP_055897144.1">
    <property type="nucleotide sequence ID" value="XM_056041169.1"/>
</dbReference>
<dbReference type="InterPro" id="IPR034015">
    <property type="entry name" value="M1_LTA4H"/>
</dbReference>
<dbReference type="Gene3D" id="1.25.40.320">
    <property type="entry name" value="Peptidase M1, leukotriene A4 hydrolase/aminopeptidase C-terminal domain"/>
    <property type="match status" value="1"/>
</dbReference>
<dbReference type="FunFam" id="3.30.2010.30:FF:000001">
    <property type="entry name" value="Leukotriene A(4) hydrolase"/>
    <property type="match status" value="1"/>
</dbReference>
<dbReference type="RefSeq" id="XP_055897146.1">
    <property type="nucleotide sequence ID" value="XM_056041171.1"/>
</dbReference>
<evidence type="ECO:0000256" key="8">
    <source>
        <dbReference type="ARBA" id="ARBA00023049"/>
    </source>
</evidence>
<feature type="binding site" evidence="11">
    <location>
        <position position="300"/>
    </location>
    <ligand>
        <name>Zn(2+)</name>
        <dbReference type="ChEBI" id="CHEBI:29105"/>
        <note>catalytic</note>
    </ligand>
</feature>
<evidence type="ECO:0000256" key="3">
    <source>
        <dbReference type="ARBA" id="ARBA00022490"/>
    </source>
</evidence>
<dbReference type="OMA" id="QLMDLDD"/>
<evidence type="ECO:0000256" key="2">
    <source>
        <dbReference type="ARBA" id="ARBA00010136"/>
    </source>
</evidence>
<dbReference type="PANTHER" id="PTHR45726">
    <property type="entry name" value="LEUKOTRIENE A-4 HYDROLASE"/>
    <property type="match status" value="1"/>
</dbReference>
<evidence type="ECO:0000313" key="18">
    <source>
        <dbReference type="RefSeq" id="XP_055897146.1"/>
    </source>
</evidence>
<evidence type="ECO:0000256" key="7">
    <source>
        <dbReference type="ARBA" id="ARBA00022833"/>
    </source>
</evidence>
<dbReference type="InterPro" id="IPR016024">
    <property type="entry name" value="ARM-type_fold"/>
</dbReference>
<dbReference type="GO" id="GO:0006508">
    <property type="term" value="P:proteolysis"/>
    <property type="evidence" value="ECO:0007669"/>
    <property type="project" value="UniProtKB-KW"/>
</dbReference>
<keyword evidence="4" id="KW-0645">Protease</keyword>
<evidence type="ECO:0000256" key="5">
    <source>
        <dbReference type="ARBA" id="ARBA00022723"/>
    </source>
</evidence>
<dbReference type="Gene3D" id="2.60.40.1730">
    <property type="entry name" value="tricorn interacting facor f3 domain"/>
    <property type="match status" value="1"/>
</dbReference>
<dbReference type="RefSeq" id="XP_055897147.1">
    <property type="nucleotide sequence ID" value="XM_056041172.1"/>
</dbReference>
<dbReference type="RefSeq" id="XP_055897145.1">
    <property type="nucleotide sequence ID" value="XM_056041170.1"/>
</dbReference>
<dbReference type="Proteomes" id="UP001165740">
    <property type="component" value="Chromosome 9"/>
</dbReference>
<evidence type="ECO:0000313" key="16">
    <source>
        <dbReference type="RefSeq" id="XP_055897144.1"/>
    </source>
</evidence>
<evidence type="ECO:0000256" key="11">
    <source>
        <dbReference type="PIRSR" id="PIRSR634015-3"/>
    </source>
</evidence>
<dbReference type="InterPro" id="IPR038502">
    <property type="entry name" value="M1_LTA-4_hydro/amino_C_sf"/>
</dbReference>
<reference evidence="14 15" key="1">
    <citation type="submission" date="2025-04" db="UniProtKB">
        <authorList>
            <consortium name="RefSeq"/>
        </authorList>
    </citation>
    <scope>IDENTIFICATION</scope>
</reference>
<keyword evidence="13" id="KW-1185">Reference proteome</keyword>
<gene>
    <name evidence="14 15 16 17 18 19 20" type="primary">LOC106073241</name>
</gene>
<accession>A0A9W3BCB3</accession>
<feature type="binding site" evidence="11">
    <location>
        <position position="304"/>
    </location>
    <ligand>
        <name>Zn(2+)</name>
        <dbReference type="ChEBI" id="CHEBI:29105"/>
        <note>catalytic</note>
    </ligand>
</feature>
<keyword evidence="7 11" id="KW-0862">Zinc</keyword>
<dbReference type="InterPro" id="IPR015211">
    <property type="entry name" value="Peptidase_M1_C"/>
</dbReference>
<evidence type="ECO:0000313" key="17">
    <source>
        <dbReference type="RefSeq" id="XP_055897145.1"/>
    </source>
</evidence>
<feature type="active site" description="Proton acceptor" evidence="9">
    <location>
        <position position="301"/>
    </location>
</feature>
<keyword evidence="6" id="KW-0378">Hydrolase</keyword>
<dbReference type="PRINTS" id="PR00756">
    <property type="entry name" value="ALADIPTASE"/>
</dbReference>
<dbReference type="RefSeq" id="XP_055897142.1">
    <property type="nucleotide sequence ID" value="XM_056041167.1"/>
</dbReference>
<evidence type="ECO:0000256" key="1">
    <source>
        <dbReference type="ARBA" id="ARBA00004496"/>
    </source>
</evidence>
<comment type="cofactor">
    <cofactor evidence="11">
        <name>Zn(2+)</name>
        <dbReference type="ChEBI" id="CHEBI:29105"/>
    </cofactor>
    <text evidence="11">Binds 1 zinc ion per subunit.</text>
</comment>
<evidence type="ECO:0000256" key="9">
    <source>
        <dbReference type="PIRSR" id="PIRSR634015-1"/>
    </source>
</evidence>
<dbReference type="Gene3D" id="1.10.390.10">
    <property type="entry name" value="Neutral Protease Domain 2"/>
    <property type="match status" value="1"/>
</dbReference>
<dbReference type="InterPro" id="IPR014782">
    <property type="entry name" value="Peptidase_M1_dom"/>
</dbReference>
<dbReference type="SMART" id="SM01263">
    <property type="entry name" value="Leuk-A4-hydro_C"/>
    <property type="match status" value="1"/>
</dbReference>
<dbReference type="PANTHER" id="PTHR45726:SF3">
    <property type="entry name" value="LEUKOTRIENE A-4 HYDROLASE"/>
    <property type="match status" value="1"/>
</dbReference>
<evidence type="ECO:0000256" key="6">
    <source>
        <dbReference type="ARBA" id="ARBA00022801"/>
    </source>
</evidence>
<dbReference type="SUPFAM" id="SSF48371">
    <property type="entry name" value="ARM repeat"/>
    <property type="match status" value="1"/>
</dbReference>
<keyword evidence="5 11" id="KW-0479">Metal-binding</keyword>
<dbReference type="SUPFAM" id="SSF63737">
    <property type="entry name" value="Leukotriene A4 hydrolase N-terminal domain"/>
    <property type="match status" value="1"/>
</dbReference>
<evidence type="ECO:0000313" key="15">
    <source>
        <dbReference type="RefSeq" id="XP_055897143.1"/>
    </source>
</evidence>
<feature type="binding site" evidence="10">
    <location>
        <begin position="573"/>
        <end position="575"/>
    </location>
    <ligand>
        <name>a peptide</name>
        <dbReference type="ChEBI" id="CHEBI:60466"/>
    </ligand>
</feature>
<feature type="domain" description="Peptidase M1 leukotriene A4 hydrolase/aminopeptidase C-terminal" evidence="12">
    <location>
        <begin position="476"/>
        <end position="618"/>
    </location>
</feature>
<feature type="binding site" evidence="10">
    <location>
        <begin position="271"/>
        <end position="276"/>
    </location>
    <ligand>
        <name>a peptide</name>
        <dbReference type="ChEBI" id="CHEBI:60466"/>
    </ligand>
</feature>
<protein>
    <submittedName>
        <fullName evidence="14 15">Aminopeptidase B-like isoform X1</fullName>
    </submittedName>
</protein>
<proteinExistence type="inferred from homology"/>
<evidence type="ECO:0000256" key="10">
    <source>
        <dbReference type="PIRSR" id="PIRSR634015-2"/>
    </source>
</evidence>
<evidence type="ECO:0000313" key="14">
    <source>
        <dbReference type="RefSeq" id="XP_055897142.1"/>
    </source>
</evidence>
<dbReference type="RefSeq" id="XP_055897148.1">
    <property type="nucleotide sequence ID" value="XM_056041173.1"/>
</dbReference>
<dbReference type="CDD" id="cd09599">
    <property type="entry name" value="M1_LTA4H"/>
    <property type="match status" value="1"/>
</dbReference>
<dbReference type="InterPro" id="IPR001930">
    <property type="entry name" value="Peptidase_M1"/>
</dbReference>
<evidence type="ECO:0000313" key="19">
    <source>
        <dbReference type="RefSeq" id="XP_055897147.1"/>
    </source>
</evidence>
<dbReference type="Pfam" id="PF09127">
    <property type="entry name" value="Leuk-A4-hydro_C"/>
    <property type="match status" value="1"/>
</dbReference>
<comment type="similarity">
    <text evidence="2">Belongs to the peptidase M1 family.</text>
</comment>
<dbReference type="GO" id="GO:0005737">
    <property type="term" value="C:cytoplasm"/>
    <property type="evidence" value="ECO:0007669"/>
    <property type="project" value="UniProtKB-SubCell"/>
</dbReference>
<evidence type="ECO:0000256" key="4">
    <source>
        <dbReference type="ARBA" id="ARBA00022670"/>
    </source>
</evidence>
<sequence>MGLHSENVEDVATSSNFKQVRTTKLNLDLDVNFETKKITGVLEITFMSLKDNLNTVILDIHNTLKVSSVKCGETNAQFSVKEFTDYGESLVVELPKEVKKDEKFNLEIEYQAGEGSSICWLEPEQTADKVKPYMYTQGQSVLNRSFFPCQDTPAVKATYSALVTVPKGFTAVMSANKKSFGEKANRKGDTNCFSFEQTVPIQSYLIVLAVGHIKSARIGLRSEVWAEPSILESARNEFDGVVEDFLKTGEQLFGPYVWGTYDILVMPPSFPYGGMENPCLTFVTPCIIVGDKSLTDVVIHEITHSWFGNLVTNANWSEFWLNEGFTMFGQRRISETLYGRASMCLEATTGQNLLHRHIEHIGQDHPLTRLRVIIEKGVDPDDTYNETPYEKGFSFVCYLQSLVNDVEKFDKFLRAYIQKFKYQSIVAEDLFDFFLDYFPELKEKHVHERQGFDFAKTWLQGTGHSPYKPDLSASAELTGPVDLEIKRVTEVDVQDKPQEISLWTTYQLMYFLDDLSAKSPLSDASKQRLVLDYPILKQSRNAEIRQRWCEVVIKNEMLEHKEDIRSFLHSQGKQKYTKPLYELMMKASEDLQKFALEVYHETERFLHVNVRSYVRKILGLDN</sequence>
<feature type="binding site" evidence="11">
    <location>
        <position position="323"/>
    </location>
    <ligand>
        <name>Zn(2+)</name>
        <dbReference type="ChEBI" id="CHEBI:29105"/>
        <note>catalytic</note>
    </ligand>
</feature>
<dbReference type="OrthoDB" id="79562at2759"/>
<dbReference type="InterPro" id="IPR045357">
    <property type="entry name" value="Aminopeptidase_N-like_N"/>
</dbReference>
<feature type="binding site" evidence="10">
    <location>
        <begin position="137"/>
        <end position="139"/>
    </location>
    <ligand>
        <name>a peptide</name>
        <dbReference type="ChEBI" id="CHEBI:60466"/>
    </ligand>
</feature>
<evidence type="ECO:0000259" key="12">
    <source>
        <dbReference type="SMART" id="SM01263"/>
    </source>
</evidence>
<name>A0A9W3BCB3_BIOGL</name>
<dbReference type="Gene3D" id="3.30.2010.30">
    <property type="match status" value="1"/>
</dbReference>
<dbReference type="AlphaFoldDB" id="A0A9W3BCB3"/>
<feature type="active site" description="Proton donor" evidence="9">
    <location>
        <position position="389"/>
    </location>
</feature>
<evidence type="ECO:0000313" key="13">
    <source>
        <dbReference type="Proteomes" id="UP001165740"/>
    </source>
</evidence>
<dbReference type="RefSeq" id="XP_055897143.1">
    <property type="nucleotide sequence ID" value="XM_056041168.1"/>
</dbReference>
<dbReference type="GO" id="GO:0070006">
    <property type="term" value="F:metalloaminopeptidase activity"/>
    <property type="evidence" value="ECO:0007669"/>
    <property type="project" value="TreeGrafter"/>
</dbReference>
<keyword evidence="8" id="KW-0482">Metalloprotease</keyword>
<evidence type="ECO:0000313" key="20">
    <source>
        <dbReference type="RefSeq" id="XP_055897148.1"/>
    </source>
</evidence>
<dbReference type="GeneID" id="106073241"/>
<dbReference type="GO" id="GO:0008270">
    <property type="term" value="F:zinc ion binding"/>
    <property type="evidence" value="ECO:0007669"/>
    <property type="project" value="InterPro"/>
</dbReference>
<organism evidence="13 19">
    <name type="scientific">Biomphalaria glabrata</name>
    <name type="common">Bloodfluke planorb</name>
    <name type="synonym">Freshwater snail</name>
    <dbReference type="NCBI Taxonomy" id="6526"/>
    <lineage>
        <taxon>Eukaryota</taxon>
        <taxon>Metazoa</taxon>
        <taxon>Spiralia</taxon>
        <taxon>Lophotrochozoa</taxon>
        <taxon>Mollusca</taxon>
        <taxon>Gastropoda</taxon>
        <taxon>Heterobranchia</taxon>
        <taxon>Euthyneura</taxon>
        <taxon>Panpulmonata</taxon>
        <taxon>Hygrophila</taxon>
        <taxon>Lymnaeoidea</taxon>
        <taxon>Planorbidae</taxon>
        <taxon>Biomphalaria</taxon>
    </lineage>
</organism>
<keyword evidence="3" id="KW-0963">Cytoplasm</keyword>
<dbReference type="Pfam" id="PF17900">
    <property type="entry name" value="Peptidase_M1_N"/>
    <property type="match status" value="1"/>
</dbReference>